<evidence type="ECO:0000256" key="4">
    <source>
        <dbReference type="ARBA" id="ARBA00022692"/>
    </source>
</evidence>
<evidence type="ECO:0000313" key="13">
    <source>
        <dbReference type="Proteomes" id="UP001497444"/>
    </source>
</evidence>
<dbReference type="InterPro" id="IPR011009">
    <property type="entry name" value="Kinase-like_dom_sf"/>
</dbReference>
<evidence type="ECO:0000256" key="2">
    <source>
        <dbReference type="ARBA" id="ARBA00008684"/>
    </source>
</evidence>
<comment type="subcellular location">
    <subcellularLocation>
        <location evidence="1">Membrane</location>
    </subcellularLocation>
</comment>
<accession>A0ABP0XBM9</accession>
<dbReference type="Proteomes" id="UP001497444">
    <property type="component" value="Chromosome 7"/>
</dbReference>
<keyword evidence="6" id="KW-0677">Repeat</keyword>
<dbReference type="Pfam" id="PF00560">
    <property type="entry name" value="LRR_1"/>
    <property type="match status" value="8"/>
</dbReference>
<dbReference type="InterPro" id="IPR013210">
    <property type="entry name" value="LRR_N_plant-typ"/>
</dbReference>
<evidence type="ECO:0000256" key="8">
    <source>
        <dbReference type="ARBA" id="ARBA00023136"/>
    </source>
</evidence>
<dbReference type="SUPFAM" id="SSF52058">
    <property type="entry name" value="L domain-like"/>
    <property type="match status" value="1"/>
</dbReference>
<evidence type="ECO:0000256" key="7">
    <source>
        <dbReference type="ARBA" id="ARBA00022989"/>
    </source>
</evidence>
<dbReference type="InterPro" id="IPR000719">
    <property type="entry name" value="Prot_kinase_dom"/>
</dbReference>
<evidence type="ECO:0000256" key="5">
    <source>
        <dbReference type="ARBA" id="ARBA00022729"/>
    </source>
</evidence>
<organism evidence="12 13">
    <name type="scientific">Sphagnum jensenii</name>
    <dbReference type="NCBI Taxonomy" id="128206"/>
    <lineage>
        <taxon>Eukaryota</taxon>
        <taxon>Viridiplantae</taxon>
        <taxon>Streptophyta</taxon>
        <taxon>Embryophyta</taxon>
        <taxon>Bryophyta</taxon>
        <taxon>Sphagnophytina</taxon>
        <taxon>Sphagnopsida</taxon>
        <taxon>Sphagnales</taxon>
        <taxon>Sphagnaceae</taxon>
        <taxon>Sphagnum</taxon>
    </lineage>
</organism>
<dbReference type="PROSITE" id="PS00108">
    <property type="entry name" value="PROTEIN_KINASE_ST"/>
    <property type="match status" value="1"/>
</dbReference>
<feature type="domain" description="Protein kinase" evidence="11">
    <location>
        <begin position="727"/>
        <end position="1005"/>
    </location>
</feature>
<dbReference type="Gene3D" id="3.80.10.10">
    <property type="entry name" value="Ribonuclease Inhibitor"/>
    <property type="match status" value="4"/>
</dbReference>
<dbReference type="Gene3D" id="3.30.200.20">
    <property type="entry name" value="Phosphorylase Kinase, domain 1"/>
    <property type="match status" value="1"/>
</dbReference>
<gene>
    <name evidence="12" type="ORF">CSSPJE1EN1_LOCUS21269</name>
</gene>
<evidence type="ECO:0000259" key="11">
    <source>
        <dbReference type="PROSITE" id="PS50011"/>
    </source>
</evidence>
<keyword evidence="8 9" id="KW-0472">Membrane</keyword>
<dbReference type="PROSITE" id="PS50011">
    <property type="entry name" value="PROTEIN_KINASE_DOM"/>
    <property type="match status" value="1"/>
</dbReference>
<reference evidence="12" key="1">
    <citation type="submission" date="2024-02" db="EMBL/GenBank/DDBJ databases">
        <authorList>
            <consortium name="ELIXIR-Norway"/>
            <consortium name="Elixir Norway"/>
        </authorList>
    </citation>
    <scope>NUCLEOTIDE SEQUENCE</scope>
</reference>
<dbReference type="EMBL" id="OZ020102">
    <property type="protein sequence ID" value="CAK9275791.1"/>
    <property type="molecule type" value="Genomic_DNA"/>
</dbReference>
<dbReference type="Pfam" id="PF13855">
    <property type="entry name" value="LRR_8"/>
    <property type="match status" value="2"/>
</dbReference>
<evidence type="ECO:0000256" key="6">
    <source>
        <dbReference type="ARBA" id="ARBA00022737"/>
    </source>
</evidence>
<evidence type="ECO:0000256" key="1">
    <source>
        <dbReference type="ARBA" id="ARBA00004370"/>
    </source>
</evidence>
<dbReference type="SUPFAM" id="SSF56112">
    <property type="entry name" value="Protein kinase-like (PK-like)"/>
    <property type="match status" value="1"/>
</dbReference>
<dbReference type="Pfam" id="PF00069">
    <property type="entry name" value="Pkinase"/>
    <property type="match status" value="1"/>
</dbReference>
<dbReference type="InterPro" id="IPR003591">
    <property type="entry name" value="Leu-rich_rpt_typical-subtyp"/>
</dbReference>
<dbReference type="PANTHER" id="PTHR47988">
    <property type="entry name" value="SOMATIC EMBRYOGENESIS RECEPTOR KINASE 1"/>
    <property type="match status" value="1"/>
</dbReference>
<dbReference type="InterPro" id="IPR001611">
    <property type="entry name" value="Leu-rich_rpt"/>
</dbReference>
<comment type="similarity">
    <text evidence="2">Belongs to the protein kinase superfamily. Ser/Thr protein kinase family.</text>
</comment>
<feature type="signal peptide" evidence="10">
    <location>
        <begin position="1"/>
        <end position="27"/>
    </location>
</feature>
<keyword evidence="4 9" id="KW-0812">Transmembrane</keyword>
<keyword evidence="3" id="KW-0433">Leucine-rich repeat</keyword>
<keyword evidence="13" id="KW-1185">Reference proteome</keyword>
<dbReference type="InterPro" id="IPR032675">
    <property type="entry name" value="LRR_dom_sf"/>
</dbReference>
<feature type="chain" id="PRO_5045312281" description="Protein kinase domain-containing protein" evidence="10">
    <location>
        <begin position="28"/>
        <end position="1041"/>
    </location>
</feature>
<proteinExistence type="inferred from homology"/>
<evidence type="ECO:0000256" key="3">
    <source>
        <dbReference type="ARBA" id="ARBA00022614"/>
    </source>
</evidence>
<dbReference type="PROSITE" id="PS51450">
    <property type="entry name" value="LRR"/>
    <property type="match status" value="1"/>
</dbReference>
<protein>
    <recommendedName>
        <fullName evidence="11">Protein kinase domain-containing protein</fullName>
    </recommendedName>
</protein>
<keyword evidence="7 9" id="KW-1133">Transmembrane helix</keyword>
<dbReference type="SUPFAM" id="SSF52047">
    <property type="entry name" value="RNI-like"/>
    <property type="match status" value="1"/>
</dbReference>
<evidence type="ECO:0000256" key="10">
    <source>
        <dbReference type="SAM" id="SignalP"/>
    </source>
</evidence>
<dbReference type="SMART" id="SM00220">
    <property type="entry name" value="S_TKc"/>
    <property type="match status" value="1"/>
</dbReference>
<evidence type="ECO:0000313" key="12">
    <source>
        <dbReference type="EMBL" id="CAK9275791.1"/>
    </source>
</evidence>
<evidence type="ECO:0000256" key="9">
    <source>
        <dbReference type="SAM" id="Phobius"/>
    </source>
</evidence>
<sequence length="1041" mass="113674">MDISSSRGTKFVFLIICWLAYVAMVLAAQQQLAMAAVTQQLSEEGAALIGLKGKLVDVDGHLDNWKEAATGSVAAVPAGILNPCSWTGIKCSRLNSSVISLDLSSMSLTGSLSGPDLGQLKNLVNISVDCNNLTGDLPAEIVTLPFLQYINVSNNNFSNYFPSNFSQLQYLQVLDCFNNNFSGPLPPDLWKIPSLKHLSLAGNYFDGNIPVEYGSFPSLVYLAISGNSLTGVIPEELGNLSELEELYMGYYNTFLFGIPASFGNLTKLVRLDLGECGLNGSLPTELGNLVNLDSLFLQLNSFTGAIPSEFGNLVNLKSLDLSYNNLTGEIPPTLVYLQKLELLSLMNNQIEGTIPACLGDLPNLQVLYLWKNKLVGTIPQTLGQNTNLTLLDLSSNFLNGTIPQDLCIGQKLEWLILQYNQLTGPIPESLGNCQSLTKLRLSYNLLNGSIPTGLLGLPNISMVEVKANNITGPIPSTFISAPLLGYFDFSDNYLSSSLPASIGNLPNLQQFLLSGNQFSGLIPPQICDMPLLNKLDLSLNNFSGPIPSTISNCKKLGSLDLSWNNLSGEIPLQIEYIPDLYLLNLSHNHLSGHIPPQLQLVQTLSIIDFSYNNLSGQIPHFDSTNISAFVGNPFLCGDVLPSCNLQSSAPAPSLQHPKQHDTGLLSWLVGVLFSAAFIVLLVGMCCFFRKYHWYICRYFQRKPTVRPWKLTAFQRLDFSATEVLDCLTEDNIIGRGGAGTVYKGVMPSGEIVAVKRLSGEGKGASHDHGFSAEIQTLGTAILCGFSGAALTMRQICWYMSICQRVVLGSFFTVRKNRAISIGIQGQKFWYNVALQAAHGLCYLHHDCSPLIVHRDVKSNNILLDDNFQAHVADFGLAKFFQGTGKSESMSSIAGSYGYIAPEYAYTLKVNEKSDIYSFGVVLMELLTGNRPIEPDFGDGVDIVQWVRRKIQTKDGVLDILDPRMSGVGVPLQEVMLVLRVALLCSSDLPADRPTMRDVVQMLSDVKPKSKGSSLADSRELMMASDLLKKNDNLQLKVSDQK</sequence>
<feature type="transmembrane region" description="Helical" evidence="9">
    <location>
        <begin position="664"/>
        <end position="688"/>
    </location>
</feature>
<name>A0ABP0XBM9_9BRYO</name>
<dbReference type="Pfam" id="PF08263">
    <property type="entry name" value="LRRNT_2"/>
    <property type="match status" value="1"/>
</dbReference>
<keyword evidence="5 10" id="KW-0732">Signal</keyword>
<dbReference type="InterPro" id="IPR008271">
    <property type="entry name" value="Ser/Thr_kinase_AS"/>
</dbReference>
<dbReference type="SMART" id="SM00369">
    <property type="entry name" value="LRR_TYP"/>
    <property type="match status" value="8"/>
</dbReference>
<dbReference type="Gene3D" id="1.10.510.10">
    <property type="entry name" value="Transferase(Phosphotransferase) domain 1"/>
    <property type="match status" value="1"/>
</dbReference>